<accession>A0A820FYL5</accession>
<gene>
    <name evidence="1" type="ORF">OTI717_LOCUS41034</name>
</gene>
<protein>
    <submittedName>
        <fullName evidence="1">Uncharacterized protein</fullName>
    </submittedName>
</protein>
<dbReference type="AlphaFoldDB" id="A0A820FYL5"/>
<evidence type="ECO:0000313" key="2">
    <source>
        <dbReference type="Proteomes" id="UP000663823"/>
    </source>
</evidence>
<dbReference type="Proteomes" id="UP000663823">
    <property type="component" value="Unassembled WGS sequence"/>
</dbReference>
<comment type="caution">
    <text evidence="1">The sequence shown here is derived from an EMBL/GenBank/DDBJ whole genome shotgun (WGS) entry which is preliminary data.</text>
</comment>
<organism evidence="1 2">
    <name type="scientific">Rotaria sordida</name>
    <dbReference type="NCBI Taxonomy" id="392033"/>
    <lineage>
        <taxon>Eukaryota</taxon>
        <taxon>Metazoa</taxon>
        <taxon>Spiralia</taxon>
        <taxon>Gnathifera</taxon>
        <taxon>Rotifera</taxon>
        <taxon>Eurotatoria</taxon>
        <taxon>Bdelloidea</taxon>
        <taxon>Philodinida</taxon>
        <taxon>Philodinidae</taxon>
        <taxon>Rotaria</taxon>
    </lineage>
</organism>
<sequence>MSMFIKGLKYIPPRQSRFSRESIDDIVNEQYKTLRSIVQGCLDDHRVQLIEPREKE</sequence>
<proteinExistence type="predicted"/>
<name>A0A820FYL5_9BILA</name>
<reference evidence="1" key="1">
    <citation type="submission" date="2021-02" db="EMBL/GenBank/DDBJ databases">
        <authorList>
            <person name="Nowell W R."/>
        </authorList>
    </citation>
    <scope>NUCLEOTIDE SEQUENCE</scope>
</reference>
<dbReference type="EMBL" id="CAJOAX010037342">
    <property type="protein sequence ID" value="CAF4269048.1"/>
    <property type="molecule type" value="Genomic_DNA"/>
</dbReference>
<evidence type="ECO:0000313" key="1">
    <source>
        <dbReference type="EMBL" id="CAF4269048.1"/>
    </source>
</evidence>
<feature type="non-terminal residue" evidence="1">
    <location>
        <position position="56"/>
    </location>
</feature>